<comment type="caution">
    <text evidence="3">The sequence shown here is derived from an EMBL/GenBank/DDBJ whole genome shotgun (WGS) entry which is preliminary data.</text>
</comment>
<keyword evidence="4" id="KW-1185">Reference proteome</keyword>
<evidence type="ECO:0000313" key="4">
    <source>
        <dbReference type="Proteomes" id="UP001301388"/>
    </source>
</evidence>
<dbReference type="CDD" id="cd21173">
    <property type="entry name" value="NucC-like"/>
    <property type="match status" value="1"/>
</dbReference>
<sequence>MERNFLNYYKSINEELQTTKDRIRDLIGSDHWLTDGEHKESFLRKALRNHAPESVNIGRGFVCFADGSSSGQIDILITLSNKPTLYKDGEFVIVTPDAVLAIIEVKSKQDSRSKLEETLKKLADKSEKIRQASFSNRLWSGLFILENTRNINQIDVLSEIKAASERNQDRIINCLAFGKDHFYRFWVNGAIVSSVVNDAVWHSYVLRDLAQAYFISNLVWNVCDDMPERAQFAWFPIENGKETQRRSYISLNDDSVESSLF</sequence>
<keyword evidence="1" id="KW-0175">Coiled coil</keyword>
<feature type="domain" description="DUF6602" evidence="2">
    <location>
        <begin position="30"/>
        <end position="123"/>
    </location>
</feature>
<dbReference type="Pfam" id="PF20247">
    <property type="entry name" value="DUF6602"/>
    <property type="match status" value="1"/>
</dbReference>
<dbReference type="EMBL" id="JAYGIE010000126">
    <property type="protein sequence ID" value="MEA5480462.1"/>
    <property type="molecule type" value="Genomic_DNA"/>
</dbReference>
<evidence type="ECO:0000259" key="2">
    <source>
        <dbReference type="Pfam" id="PF20247"/>
    </source>
</evidence>
<dbReference type="Proteomes" id="UP001301388">
    <property type="component" value="Unassembled WGS sequence"/>
</dbReference>
<feature type="coiled-coil region" evidence="1">
    <location>
        <begin position="105"/>
        <end position="132"/>
    </location>
</feature>
<gene>
    <name evidence="3" type="ORF">VB774_22745</name>
</gene>
<evidence type="ECO:0000313" key="3">
    <source>
        <dbReference type="EMBL" id="MEA5480462.1"/>
    </source>
</evidence>
<proteinExistence type="predicted"/>
<dbReference type="RefSeq" id="WP_323263443.1">
    <property type="nucleotide sequence ID" value="NZ_JAYGIE010000126.1"/>
</dbReference>
<reference evidence="3 4" key="1">
    <citation type="submission" date="2023-12" db="EMBL/GenBank/DDBJ databases">
        <title>Baltic Sea Cyanobacteria.</title>
        <authorList>
            <person name="Delbaje E."/>
            <person name="Fewer D.P."/>
            <person name="Shishido T.K."/>
        </authorList>
    </citation>
    <scope>NUCLEOTIDE SEQUENCE [LARGE SCALE GENOMIC DNA]</scope>
    <source>
        <strain evidence="3 4">UHCC 0370</strain>
    </source>
</reference>
<dbReference type="InterPro" id="IPR046537">
    <property type="entry name" value="DUF6602"/>
</dbReference>
<accession>A0ABU5TQT5</accession>
<evidence type="ECO:0000256" key="1">
    <source>
        <dbReference type="SAM" id="Coils"/>
    </source>
</evidence>
<protein>
    <submittedName>
        <fullName evidence="3">DUF6602 domain-containing protein</fullName>
    </submittedName>
</protein>
<name>A0ABU5TQT5_9CYAN</name>
<organism evidence="3 4">
    <name type="scientific">Pseudanabaena galeata UHCC 0370</name>
    <dbReference type="NCBI Taxonomy" id="3110310"/>
    <lineage>
        <taxon>Bacteria</taxon>
        <taxon>Bacillati</taxon>
        <taxon>Cyanobacteriota</taxon>
        <taxon>Cyanophyceae</taxon>
        <taxon>Pseudanabaenales</taxon>
        <taxon>Pseudanabaenaceae</taxon>
        <taxon>Pseudanabaena</taxon>
    </lineage>
</organism>